<keyword evidence="4" id="KW-1185">Reference proteome</keyword>
<dbReference type="InterPro" id="IPR023393">
    <property type="entry name" value="START-like_dom_sf"/>
</dbReference>
<dbReference type="Pfam" id="PF00407">
    <property type="entry name" value="Bet_v_1"/>
    <property type="match status" value="2"/>
</dbReference>
<comment type="similarity">
    <text evidence="1">Belongs to the MLP family.</text>
</comment>
<dbReference type="PANTHER" id="PTHR31338">
    <property type="entry name" value="POLYKETIDE CYCLASE/DEHYDRASE AND LIPID TRANSPORT SUPERFAMILY PROTEIN"/>
    <property type="match status" value="1"/>
</dbReference>
<evidence type="ECO:0000313" key="3">
    <source>
        <dbReference type="EMBL" id="MCL7043324.1"/>
    </source>
</evidence>
<dbReference type="EMBL" id="JAJJMA010245278">
    <property type="protein sequence ID" value="MCL7043324.1"/>
    <property type="molecule type" value="Genomic_DNA"/>
</dbReference>
<proteinExistence type="inferred from homology"/>
<accession>A0AA41VLG1</accession>
<protein>
    <recommendedName>
        <fullName evidence="2">Bet v I/Major latex protein domain-containing protein</fullName>
    </recommendedName>
</protein>
<comment type="caution">
    <text evidence="3">The sequence shown here is derived from an EMBL/GenBank/DDBJ whole genome shotgun (WGS) entry which is preliminary data.</text>
</comment>
<dbReference type="CDD" id="cd07816">
    <property type="entry name" value="Bet_v1-like"/>
    <property type="match status" value="1"/>
</dbReference>
<dbReference type="InterPro" id="IPR052006">
    <property type="entry name" value="MLP-like"/>
</dbReference>
<gene>
    <name evidence="3" type="ORF">MKW94_005538</name>
</gene>
<dbReference type="Gene3D" id="3.30.530.20">
    <property type="match status" value="2"/>
</dbReference>
<dbReference type="Proteomes" id="UP001177140">
    <property type="component" value="Unassembled WGS sequence"/>
</dbReference>
<evidence type="ECO:0000259" key="2">
    <source>
        <dbReference type="SMART" id="SM01037"/>
    </source>
</evidence>
<sequence length="377" mass="42884">MAHPHGVSGLVGKLVVESEVHCNADKYYKIFKHHEDVPKAVPHIYTGVKVVEGHGITSGCVKEWGYEHEGKSLIVKEQTTYDDETRTIHHKGVGGDIMNDYKKFDAELVVNPKADGHGSIVKWTIYYEKLNEDSPVPIPYLAFFQKVIEDLNSHLIIFHHSHHNHILMAHPHGISGLVGKLIAESEVNCDADKYYKIFKHHEEVPEAIPHIYTSVKAVEGHRLTSGCIKEWGYNHEGKTLVVREKTTYDDETRTILHSAVGGDMMNDYKKFDLILVVNAKANGHGRIVKWTIEYEKINEDSPVPIPYLSLCNEITDRRLEFSPLRFRLNYQRICPPVINTTGNVSALSTVCDNKDCVWFVSFLFVIEFFSSTLCNLF</sequence>
<dbReference type="SUPFAM" id="SSF55961">
    <property type="entry name" value="Bet v1-like"/>
    <property type="match status" value="2"/>
</dbReference>
<reference evidence="3" key="1">
    <citation type="submission" date="2022-03" db="EMBL/GenBank/DDBJ databases">
        <title>A functionally conserved STORR gene fusion in Papaver species that diverged 16.8 million years ago.</title>
        <authorList>
            <person name="Catania T."/>
        </authorList>
    </citation>
    <scope>NUCLEOTIDE SEQUENCE</scope>
    <source>
        <strain evidence="3">S-191538</strain>
    </source>
</reference>
<feature type="domain" description="Bet v I/Major latex protein" evidence="2">
    <location>
        <begin position="9"/>
        <end position="158"/>
    </location>
</feature>
<dbReference type="SMART" id="SM01037">
    <property type="entry name" value="Bet_v_1"/>
    <property type="match status" value="2"/>
</dbReference>
<evidence type="ECO:0000313" key="4">
    <source>
        <dbReference type="Proteomes" id="UP001177140"/>
    </source>
</evidence>
<dbReference type="AlphaFoldDB" id="A0AA41VLG1"/>
<dbReference type="PANTHER" id="PTHR31338:SF16">
    <property type="entry name" value="POLYKETIDE CYCLASE_DEHYDRASE AND LIPID TRANSPORT SUPERFAMILY PROTEIN"/>
    <property type="match status" value="1"/>
</dbReference>
<organism evidence="3 4">
    <name type="scientific">Papaver nudicaule</name>
    <name type="common">Iceland poppy</name>
    <dbReference type="NCBI Taxonomy" id="74823"/>
    <lineage>
        <taxon>Eukaryota</taxon>
        <taxon>Viridiplantae</taxon>
        <taxon>Streptophyta</taxon>
        <taxon>Embryophyta</taxon>
        <taxon>Tracheophyta</taxon>
        <taxon>Spermatophyta</taxon>
        <taxon>Magnoliopsida</taxon>
        <taxon>Ranunculales</taxon>
        <taxon>Papaveraceae</taxon>
        <taxon>Papaveroideae</taxon>
        <taxon>Papaver</taxon>
    </lineage>
</organism>
<name>A0AA41VLG1_PAPNU</name>
<dbReference type="InterPro" id="IPR000916">
    <property type="entry name" value="Bet_v_I/MLP"/>
</dbReference>
<dbReference type="GO" id="GO:0006952">
    <property type="term" value="P:defense response"/>
    <property type="evidence" value="ECO:0007669"/>
    <property type="project" value="InterPro"/>
</dbReference>
<feature type="domain" description="Bet v I/Major latex protein" evidence="2">
    <location>
        <begin position="176"/>
        <end position="321"/>
    </location>
</feature>
<evidence type="ECO:0000256" key="1">
    <source>
        <dbReference type="ARBA" id="ARBA00038242"/>
    </source>
</evidence>